<dbReference type="PANTHER" id="PTHR10159">
    <property type="entry name" value="DUAL SPECIFICITY PROTEIN PHOSPHATASE"/>
    <property type="match status" value="1"/>
</dbReference>
<keyword evidence="1" id="KW-0378">Hydrolase</keyword>
<dbReference type="EMBL" id="JACJQH010000007">
    <property type="protein sequence ID" value="MBD2195141.1"/>
    <property type="molecule type" value="Genomic_DNA"/>
</dbReference>
<keyword evidence="2" id="KW-0904">Protein phosphatase</keyword>
<dbReference type="InterPro" id="IPR029021">
    <property type="entry name" value="Prot-tyrosine_phosphatase-like"/>
</dbReference>
<sequence length="278" mass="31704">MSYSSTNSLVQFQEIYPSLGSQLTLYMLESFAATVKLKSPYPAAEIQVQIWTNTLNKFNSEGLWSAIDLEYTNRDETDTYMFQGGFLPTSPGNYQFTYRIRLNNQENKWQWAGGFGENGYLKVEAPSAAMTWTQGPNHVEFLPRVYVGNLIAASQAEQLKIDAVLNLASEFNLAFSASSNVLYKKISLIDGAQNFIPDHALLESINWIESQVKQGKKVLINCRAGIGRSGSISIGYCFYKNRHWTYQETLDYIWSKKADIYPHKHLQETLERLFPRSE</sequence>
<dbReference type="InterPro" id="IPR020422">
    <property type="entry name" value="TYR_PHOSPHATASE_DUAL_dom"/>
</dbReference>
<dbReference type="InterPro" id="IPR000340">
    <property type="entry name" value="Dual-sp_phosphatase_cat-dom"/>
</dbReference>
<name>A0ABR8A598_9CYAN</name>
<dbReference type="Proteomes" id="UP000658514">
    <property type="component" value="Unassembled WGS sequence"/>
</dbReference>
<accession>A0ABR8A598</accession>
<proteinExistence type="predicted"/>
<evidence type="ECO:0000313" key="5">
    <source>
        <dbReference type="EMBL" id="MBD2195141.1"/>
    </source>
</evidence>
<reference evidence="5 6" key="1">
    <citation type="journal article" date="2020" name="ISME J.">
        <title>Comparative genomics reveals insights into cyanobacterial evolution and habitat adaptation.</title>
        <authorList>
            <person name="Chen M.Y."/>
            <person name="Teng W.K."/>
            <person name="Zhao L."/>
            <person name="Hu C.X."/>
            <person name="Zhou Y.K."/>
            <person name="Han B.P."/>
            <person name="Song L.R."/>
            <person name="Shu W.S."/>
        </authorList>
    </citation>
    <scope>NUCLEOTIDE SEQUENCE [LARGE SCALE GENOMIC DNA]</scope>
    <source>
        <strain evidence="5 6">FACHB-288</strain>
    </source>
</reference>
<keyword evidence="6" id="KW-1185">Reference proteome</keyword>
<dbReference type="Gene3D" id="3.90.190.10">
    <property type="entry name" value="Protein tyrosine phosphatase superfamily"/>
    <property type="match status" value="1"/>
</dbReference>
<organism evidence="5 6">
    <name type="scientific">Calothrix parietina FACHB-288</name>
    <dbReference type="NCBI Taxonomy" id="2692896"/>
    <lineage>
        <taxon>Bacteria</taxon>
        <taxon>Bacillati</taxon>
        <taxon>Cyanobacteriota</taxon>
        <taxon>Cyanophyceae</taxon>
        <taxon>Nostocales</taxon>
        <taxon>Calotrichaceae</taxon>
        <taxon>Calothrix</taxon>
    </lineage>
</organism>
<evidence type="ECO:0000259" key="3">
    <source>
        <dbReference type="PROSITE" id="PS50054"/>
    </source>
</evidence>
<feature type="domain" description="Tyrosine specific protein phosphatases" evidence="4">
    <location>
        <begin position="199"/>
        <end position="257"/>
    </location>
</feature>
<dbReference type="PROSITE" id="PS50056">
    <property type="entry name" value="TYR_PHOSPHATASE_2"/>
    <property type="match status" value="1"/>
</dbReference>
<dbReference type="RefSeq" id="WP_190539051.1">
    <property type="nucleotide sequence ID" value="NZ_CAWPNO010000106.1"/>
</dbReference>
<dbReference type="InterPro" id="IPR000387">
    <property type="entry name" value="Tyr_Pase_dom"/>
</dbReference>
<feature type="domain" description="Tyrosine-protein phosphatase" evidence="3">
    <location>
        <begin position="137"/>
        <end position="278"/>
    </location>
</feature>
<dbReference type="Pfam" id="PF00782">
    <property type="entry name" value="DSPc"/>
    <property type="match status" value="1"/>
</dbReference>
<dbReference type="PANTHER" id="PTHR10159:SF519">
    <property type="entry name" value="DUAL SPECIFICITY PROTEIN PHOSPHATASE MPK3"/>
    <property type="match status" value="1"/>
</dbReference>
<dbReference type="PROSITE" id="PS50054">
    <property type="entry name" value="TYR_PHOSPHATASE_DUAL"/>
    <property type="match status" value="1"/>
</dbReference>
<evidence type="ECO:0000259" key="4">
    <source>
        <dbReference type="PROSITE" id="PS50056"/>
    </source>
</evidence>
<evidence type="ECO:0000313" key="6">
    <source>
        <dbReference type="Proteomes" id="UP000658514"/>
    </source>
</evidence>
<dbReference type="SUPFAM" id="SSF52799">
    <property type="entry name" value="(Phosphotyrosine protein) phosphatases II"/>
    <property type="match status" value="1"/>
</dbReference>
<comment type="caution">
    <text evidence="5">The sequence shown here is derived from an EMBL/GenBank/DDBJ whole genome shotgun (WGS) entry which is preliminary data.</text>
</comment>
<gene>
    <name evidence="5" type="ORF">H6G24_06460</name>
</gene>
<evidence type="ECO:0000256" key="2">
    <source>
        <dbReference type="ARBA" id="ARBA00022912"/>
    </source>
</evidence>
<protein>
    <submittedName>
        <fullName evidence="5">Dual specificity protein phosphatase family protein</fullName>
    </submittedName>
</protein>
<evidence type="ECO:0000256" key="1">
    <source>
        <dbReference type="ARBA" id="ARBA00022801"/>
    </source>
</evidence>
<dbReference type="CDD" id="cd14498">
    <property type="entry name" value="DSP"/>
    <property type="match status" value="1"/>
</dbReference>
<dbReference type="SMART" id="SM00195">
    <property type="entry name" value="DSPc"/>
    <property type="match status" value="1"/>
</dbReference>